<evidence type="ECO:0000313" key="3">
    <source>
        <dbReference type="Proteomes" id="UP000242287"/>
    </source>
</evidence>
<keyword evidence="1" id="KW-0472">Membrane</keyword>
<proteinExistence type="predicted"/>
<feature type="transmembrane region" description="Helical" evidence="1">
    <location>
        <begin position="12"/>
        <end position="34"/>
    </location>
</feature>
<evidence type="ECO:0000313" key="2">
    <source>
        <dbReference type="EMBL" id="PFH45287.1"/>
    </source>
</evidence>
<dbReference type="Proteomes" id="UP000242287">
    <property type="component" value="Unassembled WGS sequence"/>
</dbReference>
<keyword evidence="1" id="KW-1133">Transmembrane helix</keyword>
<feature type="transmembrane region" description="Helical" evidence="1">
    <location>
        <begin position="46"/>
        <end position="67"/>
    </location>
</feature>
<protein>
    <submittedName>
        <fullName evidence="2">Uncharacterized protein</fullName>
    </submittedName>
</protein>
<accession>A0A2A9NAM4</accession>
<sequence>MLTVLEGQVAALFMEGIFYGVYLTTFIISLRWFLYEDYKWKPFRKINWPMLMVTLCMLVVSSLDLALAGRRSFVGILHAELDVPLPDLLWSSIVQVSSVDSPSLTVGTNRNNDG</sequence>
<dbReference type="AlphaFoldDB" id="A0A2A9NAM4"/>
<gene>
    <name evidence="2" type="ORF">AMATHDRAFT_161147</name>
</gene>
<evidence type="ECO:0000256" key="1">
    <source>
        <dbReference type="SAM" id="Phobius"/>
    </source>
</evidence>
<organism evidence="2 3">
    <name type="scientific">Amanita thiersii Skay4041</name>
    <dbReference type="NCBI Taxonomy" id="703135"/>
    <lineage>
        <taxon>Eukaryota</taxon>
        <taxon>Fungi</taxon>
        <taxon>Dikarya</taxon>
        <taxon>Basidiomycota</taxon>
        <taxon>Agaricomycotina</taxon>
        <taxon>Agaricomycetes</taxon>
        <taxon>Agaricomycetidae</taxon>
        <taxon>Agaricales</taxon>
        <taxon>Pluteineae</taxon>
        <taxon>Amanitaceae</taxon>
        <taxon>Amanita</taxon>
    </lineage>
</organism>
<dbReference type="OrthoDB" id="3357408at2759"/>
<name>A0A2A9NAM4_9AGAR</name>
<reference evidence="2 3" key="1">
    <citation type="submission" date="2014-02" db="EMBL/GenBank/DDBJ databases">
        <title>Transposable element dynamics among asymbiotic and ectomycorrhizal Amanita fungi.</title>
        <authorList>
            <consortium name="DOE Joint Genome Institute"/>
            <person name="Hess J."/>
            <person name="Skrede I."/>
            <person name="Wolfe B."/>
            <person name="LaButti K."/>
            <person name="Ohm R.A."/>
            <person name="Grigoriev I.V."/>
            <person name="Pringle A."/>
        </authorList>
    </citation>
    <scope>NUCLEOTIDE SEQUENCE [LARGE SCALE GENOMIC DNA]</scope>
    <source>
        <strain evidence="2 3">SKay4041</strain>
    </source>
</reference>
<dbReference type="EMBL" id="KZ302453">
    <property type="protein sequence ID" value="PFH45287.1"/>
    <property type="molecule type" value="Genomic_DNA"/>
</dbReference>
<keyword evidence="3" id="KW-1185">Reference proteome</keyword>
<keyword evidence="1" id="KW-0812">Transmembrane</keyword>